<dbReference type="OrthoDB" id="3657563at2759"/>
<dbReference type="RefSeq" id="XP_033675131.1">
    <property type="nucleotide sequence ID" value="XM_033803649.1"/>
</dbReference>
<evidence type="ECO:0008006" key="3">
    <source>
        <dbReference type="Google" id="ProtNLM"/>
    </source>
</evidence>
<dbReference type="GeneID" id="54556921"/>
<dbReference type="InterPro" id="IPR009959">
    <property type="entry name" value="Cyclase_SnoaL-like"/>
</dbReference>
<evidence type="ECO:0000313" key="2">
    <source>
        <dbReference type="Proteomes" id="UP000799537"/>
    </source>
</evidence>
<organism evidence="1 2">
    <name type="scientific">Zasmidium cellare ATCC 36951</name>
    <dbReference type="NCBI Taxonomy" id="1080233"/>
    <lineage>
        <taxon>Eukaryota</taxon>
        <taxon>Fungi</taxon>
        <taxon>Dikarya</taxon>
        <taxon>Ascomycota</taxon>
        <taxon>Pezizomycotina</taxon>
        <taxon>Dothideomycetes</taxon>
        <taxon>Dothideomycetidae</taxon>
        <taxon>Mycosphaerellales</taxon>
        <taxon>Mycosphaerellaceae</taxon>
        <taxon>Zasmidium</taxon>
    </lineage>
</organism>
<dbReference type="Proteomes" id="UP000799537">
    <property type="component" value="Unassembled WGS sequence"/>
</dbReference>
<dbReference type="PANTHER" id="PTHR38436:SF1">
    <property type="entry name" value="ESTER CYCLASE"/>
    <property type="match status" value="1"/>
</dbReference>
<keyword evidence="2" id="KW-1185">Reference proteome</keyword>
<dbReference type="PANTHER" id="PTHR38436">
    <property type="entry name" value="POLYKETIDE CYCLASE SNOAL-LIKE DOMAIN"/>
    <property type="match status" value="1"/>
</dbReference>
<reference evidence="1" key="1">
    <citation type="journal article" date="2020" name="Stud. Mycol.">
        <title>101 Dothideomycetes genomes: a test case for predicting lifestyles and emergence of pathogens.</title>
        <authorList>
            <person name="Haridas S."/>
            <person name="Albert R."/>
            <person name="Binder M."/>
            <person name="Bloem J."/>
            <person name="Labutti K."/>
            <person name="Salamov A."/>
            <person name="Andreopoulos B."/>
            <person name="Baker S."/>
            <person name="Barry K."/>
            <person name="Bills G."/>
            <person name="Bluhm B."/>
            <person name="Cannon C."/>
            <person name="Castanera R."/>
            <person name="Culley D."/>
            <person name="Daum C."/>
            <person name="Ezra D."/>
            <person name="Gonzalez J."/>
            <person name="Henrissat B."/>
            <person name="Kuo A."/>
            <person name="Liang C."/>
            <person name="Lipzen A."/>
            <person name="Lutzoni F."/>
            <person name="Magnuson J."/>
            <person name="Mondo S."/>
            <person name="Nolan M."/>
            <person name="Ohm R."/>
            <person name="Pangilinan J."/>
            <person name="Park H.-J."/>
            <person name="Ramirez L."/>
            <person name="Alfaro M."/>
            <person name="Sun H."/>
            <person name="Tritt A."/>
            <person name="Yoshinaga Y."/>
            <person name="Zwiers L.-H."/>
            <person name="Turgeon B."/>
            <person name="Goodwin S."/>
            <person name="Spatafora J."/>
            <person name="Crous P."/>
            <person name="Grigoriev I."/>
        </authorList>
    </citation>
    <scope>NUCLEOTIDE SEQUENCE</scope>
    <source>
        <strain evidence="1">ATCC 36951</strain>
    </source>
</reference>
<dbReference type="SUPFAM" id="SSF54427">
    <property type="entry name" value="NTF2-like"/>
    <property type="match status" value="1"/>
</dbReference>
<dbReference type="InterPro" id="IPR032710">
    <property type="entry name" value="NTF2-like_dom_sf"/>
</dbReference>
<dbReference type="Gene3D" id="3.10.450.50">
    <property type="match status" value="1"/>
</dbReference>
<dbReference type="EMBL" id="ML993579">
    <property type="protein sequence ID" value="KAF2174242.1"/>
    <property type="molecule type" value="Genomic_DNA"/>
</dbReference>
<dbReference type="GO" id="GO:0030638">
    <property type="term" value="P:polyketide metabolic process"/>
    <property type="evidence" value="ECO:0007669"/>
    <property type="project" value="InterPro"/>
</dbReference>
<sequence length="161" mass="17655">MPSAEESTNLAVVAEYFEQYWGKGNVEVVDKLCAEEFLIDYPMHGPRKGKQAAKEMLTEFREAFPDLSFHAYQYPLIASGPYVVGRWIGGGHHTGVAFHDLAVGELAEPNTGKKIWFSGTTIFTLRDGKIAKEVGEEGALTALQNLGLVPQPNPGKEVKFG</sequence>
<accession>A0A6A6D7M5</accession>
<name>A0A6A6D7M5_ZASCE</name>
<dbReference type="AlphaFoldDB" id="A0A6A6D7M5"/>
<protein>
    <recommendedName>
        <fullName evidence="3">SnoaL-like domain-containing protein</fullName>
    </recommendedName>
</protein>
<proteinExistence type="predicted"/>
<evidence type="ECO:0000313" key="1">
    <source>
        <dbReference type="EMBL" id="KAF2174242.1"/>
    </source>
</evidence>
<gene>
    <name evidence="1" type="ORF">M409DRAFT_16504</name>
</gene>
<dbReference type="Pfam" id="PF07366">
    <property type="entry name" value="SnoaL"/>
    <property type="match status" value="1"/>
</dbReference>